<name>A0ABV7ATD5_9GAMM</name>
<feature type="transmembrane region" description="Helical" evidence="1">
    <location>
        <begin position="27"/>
        <end position="48"/>
    </location>
</feature>
<dbReference type="InterPro" id="IPR043128">
    <property type="entry name" value="Rev_trsase/Diguanyl_cyclase"/>
</dbReference>
<feature type="domain" description="PAC" evidence="3">
    <location>
        <begin position="409"/>
        <end position="461"/>
    </location>
</feature>
<gene>
    <name evidence="5" type="ORF">ACFOJE_07245</name>
</gene>
<proteinExistence type="predicted"/>
<evidence type="ECO:0000313" key="5">
    <source>
        <dbReference type="EMBL" id="MFC2972007.1"/>
    </source>
</evidence>
<dbReference type="RefSeq" id="WP_377813636.1">
    <property type="nucleotide sequence ID" value="NZ_JBHRSJ010000012.1"/>
</dbReference>
<dbReference type="PANTHER" id="PTHR46663:SF3">
    <property type="entry name" value="SLL0267 PROTEIN"/>
    <property type="match status" value="1"/>
</dbReference>
<evidence type="ECO:0000313" key="6">
    <source>
        <dbReference type="Proteomes" id="UP001595457"/>
    </source>
</evidence>
<feature type="transmembrane region" description="Helical" evidence="1">
    <location>
        <begin position="301"/>
        <end position="320"/>
    </location>
</feature>
<feature type="domain" description="GGDEF" evidence="4">
    <location>
        <begin position="493"/>
        <end position="626"/>
    </location>
</feature>
<evidence type="ECO:0000259" key="4">
    <source>
        <dbReference type="PROSITE" id="PS50887"/>
    </source>
</evidence>
<dbReference type="Pfam" id="PF00990">
    <property type="entry name" value="GGDEF"/>
    <property type="match status" value="1"/>
</dbReference>
<keyword evidence="1" id="KW-0472">Membrane</keyword>
<dbReference type="Gene3D" id="3.30.450.20">
    <property type="entry name" value="PAS domain"/>
    <property type="match status" value="1"/>
</dbReference>
<dbReference type="SUPFAM" id="SSF55073">
    <property type="entry name" value="Nucleotide cyclase"/>
    <property type="match status" value="1"/>
</dbReference>
<keyword evidence="1" id="KW-0812">Transmembrane</keyword>
<accession>A0ABV7ATD5</accession>
<dbReference type="SMART" id="SM00267">
    <property type="entry name" value="GGDEF"/>
    <property type="match status" value="1"/>
</dbReference>
<dbReference type="InterPro" id="IPR029787">
    <property type="entry name" value="Nucleotide_cyclase"/>
</dbReference>
<dbReference type="CDD" id="cd00130">
    <property type="entry name" value="PAS"/>
    <property type="match status" value="1"/>
</dbReference>
<dbReference type="InterPro" id="IPR000014">
    <property type="entry name" value="PAS"/>
</dbReference>
<dbReference type="NCBIfam" id="TIGR00254">
    <property type="entry name" value="GGDEF"/>
    <property type="match status" value="1"/>
</dbReference>
<dbReference type="InterPro" id="IPR000160">
    <property type="entry name" value="GGDEF_dom"/>
</dbReference>
<dbReference type="GO" id="GO:0052621">
    <property type="term" value="F:diguanylate cyclase activity"/>
    <property type="evidence" value="ECO:0007669"/>
    <property type="project" value="UniProtKB-EC"/>
</dbReference>
<dbReference type="EMBL" id="JBHRSJ010000012">
    <property type="protein sequence ID" value="MFC2972007.1"/>
    <property type="molecule type" value="Genomic_DNA"/>
</dbReference>
<dbReference type="InterPro" id="IPR035965">
    <property type="entry name" value="PAS-like_dom_sf"/>
</dbReference>
<keyword evidence="5" id="KW-0548">Nucleotidyltransferase</keyword>
<dbReference type="PROSITE" id="PS50113">
    <property type="entry name" value="PAC"/>
    <property type="match status" value="1"/>
</dbReference>
<feature type="domain" description="PAS" evidence="2">
    <location>
        <begin position="336"/>
        <end position="381"/>
    </location>
</feature>
<keyword evidence="1" id="KW-1133">Transmembrane helix</keyword>
<keyword evidence="6" id="KW-1185">Reference proteome</keyword>
<dbReference type="CDD" id="cd01949">
    <property type="entry name" value="GGDEF"/>
    <property type="match status" value="1"/>
</dbReference>
<dbReference type="Gene3D" id="3.30.70.270">
    <property type="match status" value="1"/>
</dbReference>
<evidence type="ECO:0000256" key="1">
    <source>
        <dbReference type="SAM" id="Phobius"/>
    </source>
</evidence>
<dbReference type="NCBIfam" id="TIGR00229">
    <property type="entry name" value="sensory_box"/>
    <property type="match status" value="1"/>
</dbReference>
<dbReference type="Pfam" id="PF13426">
    <property type="entry name" value="PAS_9"/>
    <property type="match status" value="1"/>
</dbReference>
<dbReference type="InterPro" id="IPR000700">
    <property type="entry name" value="PAS-assoc_C"/>
</dbReference>
<reference evidence="6" key="1">
    <citation type="journal article" date="2019" name="Int. J. Syst. Evol. Microbiol.">
        <title>The Global Catalogue of Microorganisms (GCM) 10K type strain sequencing project: providing services to taxonomists for standard genome sequencing and annotation.</title>
        <authorList>
            <consortium name="The Broad Institute Genomics Platform"/>
            <consortium name="The Broad Institute Genome Sequencing Center for Infectious Disease"/>
            <person name="Wu L."/>
            <person name="Ma J."/>
        </authorList>
    </citation>
    <scope>NUCLEOTIDE SEQUENCE [LARGE SCALE GENOMIC DNA]</scope>
    <source>
        <strain evidence="6">KCTC 62195</strain>
    </source>
</reference>
<dbReference type="SMART" id="SM00091">
    <property type="entry name" value="PAS"/>
    <property type="match status" value="1"/>
</dbReference>
<dbReference type="EC" id="2.7.7.65" evidence="5"/>
<protein>
    <submittedName>
        <fullName evidence="5">Diguanylate cyclase domain-containing protein</fullName>
        <ecNumber evidence="5">2.7.7.65</ecNumber>
    </submittedName>
</protein>
<evidence type="ECO:0000259" key="3">
    <source>
        <dbReference type="PROSITE" id="PS50113"/>
    </source>
</evidence>
<keyword evidence="5" id="KW-0808">Transferase</keyword>
<organism evidence="5 6">
    <name type="scientific">Azotobacter bryophylli</name>
    <dbReference type="NCBI Taxonomy" id="1986537"/>
    <lineage>
        <taxon>Bacteria</taxon>
        <taxon>Pseudomonadati</taxon>
        <taxon>Pseudomonadota</taxon>
        <taxon>Gammaproteobacteria</taxon>
        <taxon>Pseudomonadales</taxon>
        <taxon>Pseudomonadaceae</taxon>
        <taxon>Azotobacter</taxon>
    </lineage>
</organism>
<dbReference type="PROSITE" id="PS50887">
    <property type="entry name" value="GGDEF"/>
    <property type="match status" value="1"/>
</dbReference>
<dbReference type="Proteomes" id="UP001595457">
    <property type="component" value="Unassembled WGS sequence"/>
</dbReference>
<dbReference type="PANTHER" id="PTHR46663">
    <property type="entry name" value="DIGUANYLATE CYCLASE DGCT-RELATED"/>
    <property type="match status" value="1"/>
</dbReference>
<sequence>MLQHKQPVAVGAERQPRIHLQRHIERFTLGGLLLTALLVGLVTLLPMYQHLREEIDQRTAFDTQLLSQTADNLLDRFENTAAQLSSRSEIRNALERYDDGKIGLDELRAFSAPRLQDALVHSPEIAGLVRLDARGEPVLSLRERIPAELWPLPAASGQRSERSVPVLLDGRIALLIGTPILSREGRRLGTDIAAFRLEKLAGRLDAIPLHPATHSHLIHLGSGQVMHVQTPALGLSEAPAACPLRGLLPRVGAGLDTESALPLGRDGRQLAFIRRLDGHPGWAIGLLIDRDRLYAAARADLLWPLLGILLLAAGGGLLTWQVIRPLSRRLEAQARDLELAASVFECSNEGIVLMDAGQRVVSLNPAACCLTGYDEAALAGRPFGALVAAESSDVPFDSLLARVADSGHWLGEAPIRRADGSTFIARLSLAAVCDEELNAHHFMAAFADISKFKEEEARVHQLAYHDRLTGLPNRVLVQDRLQQALLKARRTGSRLALLFLDLDYFKQVNDSLGHAAGDHLLQAVARRLTDSVRASDTVARLGGDEFLILLEDIPGAETAGNIAAKLVNALQSPFPIDGHEVRIGSSIGIALYPEHGEDAARLVQSADAAMYRAKEGGRNRYVFHTGRRDAAVGA</sequence>
<dbReference type="InterPro" id="IPR052163">
    <property type="entry name" value="DGC-Regulatory_Protein"/>
</dbReference>
<dbReference type="SUPFAM" id="SSF55785">
    <property type="entry name" value="PYP-like sensor domain (PAS domain)"/>
    <property type="match status" value="1"/>
</dbReference>
<comment type="caution">
    <text evidence="5">The sequence shown here is derived from an EMBL/GenBank/DDBJ whole genome shotgun (WGS) entry which is preliminary data.</text>
</comment>
<evidence type="ECO:0000259" key="2">
    <source>
        <dbReference type="PROSITE" id="PS50112"/>
    </source>
</evidence>
<dbReference type="PROSITE" id="PS50112">
    <property type="entry name" value="PAS"/>
    <property type="match status" value="1"/>
</dbReference>